<dbReference type="AlphaFoldDB" id="A0A6J4VFI5"/>
<name>A0A6J4VFI5_9BACT</name>
<feature type="non-terminal residue" evidence="2">
    <location>
        <position position="1"/>
    </location>
</feature>
<evidence type="ECO:0000313" key="2">
    <source>
        <dbReference type="EMBL" id="CAA9574960.1"/>
    </source>
</evidence>
<proteinExistence type="predicted"/>
<evidence type="ECO:0000256" key="1">
    <source>
        <dbReference type="SAM" id="MobiDB-lite"/>
    </source>
</evidence>
<sequence length="67" mass="7548">GRYVESRGVFLRSAAMLADAPDSAEIREQRRVSAELSSAPIAPLDEDVRKERVAYHSQHSRGSRPRR</sequence>
<feature type="region of interest" description="Disordered" evidence="1">
    <location>
        <begin position="43"/>
        <end position="67"/>
    </location>
</feature>
<organism evidence="2">
    <name type="scientific">uncultured Thermomicrobiales bacterium</name>
    <dbReference type="NCBI Taxonomy" id="1645740"/>
    <lineage>
        <taxon>Bacteria</taxon>
        <taxon>Pseudomonadati</taxon>
        <taxon>Thermomicrobiota</taxon>
        <taxon>Thermomicrobia</taxon>
        <taxon>Thermomicrobiales</taxon>
        <taxon>environmental samples</taxon>
    </lineage>
</organism>
<feature type="compositionally biased region" description="Basic residues" evidence="1">
    <location>
        <begin position="58"/>
        <end position="67"/>
    </location>
</feature>
<gene>
    <name evidence="2" type="ORF">AVDCRST_MAG87-2788</name>
</gene>
<reference evidence="2" key="1">
    <citation type="submission" date="2020-02" db="EMBL/GenBank/DDBJ databases">
        <authorList>
            <person name="Meier V. D."/>
        </authorList>
    </citation>
    <scope>NUCLEOTIDE SEQUENCE</scope>
    <source>
        <strain evidence="2">AVDCRST_MAG87</strain>
    </source>
</reference>
<protein>
    <submittedName>
        <fullName evidence="2">Uncharacterized protein</fullName>
    </submittedName>
</protein>
<dbReference type="EMBL" id="CADCWJ010000609">
    <property type="protein sequence ID" value="CAA9574960.1"/>
    <property type="molecule type" value="Genomic_DNA"/>
</dbReference>
<accession>A0A6J4VFI5</accession>